<sequence>MQRIITHVSIDIAKTSLGLEVQRTLIYVESTVASGRTCRMVDRFERLTQDECDDLLDHLVSGVMPGSDLVEARPNSANQMSIF</sequence>
<evidence type="ECO:0000313" key="1">
    <source>
        <dbReference type="EMBL" id="CRY97673.1"/>
    </source>
</evidence>
<reference evidence="1" key="2">
    <citation type="submission" date="2015-07" db="EMBL/GenBank/DDBJ databases">
        <title>Plasmids, circular viruses and viroids from rat gut.</title>
        <authorList>
            <person name="Jorgensen T.J."/>
            <person name="Hansen M.A."/>
            <person name="Xu Z."/>
            <person name="Tabak M.A."/>
            <person name="Sorensen S.J."/>
            <person name="Hansen L.H."/>
        </authorList>
    </citation>
    <scope>NUCLEOTIDE SEQUENCE</scope>
    <source>
        <strain evidence="1">RGFK1684</strain>
    </source>
</reference>
<proteinExistence type="predicted"/>
<dbReference type="EMBL" id="LN854187">
    <property type="protein sequence ID" value="CRY97673.1"/>
    <property type="molecule type" value="Genomic_DNA"/>
</dbReference>
<protein>
    <submittedName>
        <fullName evidence="1">Uncharacterized protein</fullName>
    </submittedName>
</protein>
<name>A0A0H5Q6X4_9ZZZZ</name>
<reference evidence="1" key="1">
    <citation type="submission" date="2015-06" db="EMBL/GenBank/DDBJ databases">
        <authorList>
            <person name="Joergensen T."/>
        </authorList>
    </citation>
    <scope>NUCLEOTIDE SEQUENCE</scope>
    <source>
        <strain evidence="1">RGFK1684</strain>
    </source>
</reference>
<dbReference type="AlphaFoldDB" id="A0A0H5Q6X4"/>
<accession>A0A0H5Q6X4</accession>
<organism evidence="1">
    <name type="scientific">uncultured prokaryote</name>
    <dbReference type="NCBI Taxonomy" id="198431"/>
    <lineage>
        <taxon>unclassified sequences</taxon>
        <taxon>environmental samples</taxon>
    </lineage>
</organism>